<dbReference type="Proteomes" id="UP000017836">
    <property type="component" value="Unassembled WGS sequence"/>
</dbReference>
<dbReference type="Pfam" id="PF12819">
    <property type="entry name" value="Malectin_like"/>
    <property type="match status" value="1"/>
</dbReference>
<evidence type="ECO:0000256" key="1">
    <source>
        <dbReference type="ARBA" id="ARBA00004167"/>
    </source>
</evidence>
<proteinExistence type="predicted"/>
<comment type="subcellular location">
    <subcellularLocation>
        <location evidence="1">Membrane</location>
        <topology evidence="1">Single-pass membrane protein</topology>
    </subcellularLocation>
</comment>
<dbReference type="PANTHER" id="PTHR45631:SF202">
    <property type="entry name" value="SENESCENCE-INDUCED RECEPTOR-LIKE SERINE_THREONINE-PROTEIN KINASE"/>
    <property type="match status" value="1"/>
</dbReference>
<dbReference type="Gramene" id="ERN15243">
    <property type="protein sequence ID" value="ERN15243"/>
    <property type="gene ID" value="AMTR_s00056p00203800"/>
</dbReference>
<accession>U5D4G3</accession>
<dbReference type="HOGENOM" id="CLU_1779930_0_0_1"/>
<evidence type="ECO:0000313" key="3">
    <source>
        <dbReference type="EMBL" id="ERN15243.1"/>
    </source>
</evidence>
<gene>
    <name evidence="3" type="ORF">AMTR_s00056p00203800</name>
</gene>
<evidence type="ECO:0000313" key="4">
    <source>
        <dbReference type="Proteomes" id="UP000017836"/>
    </source>
</evidence>
<protein>
    <recommendedName>
        <fullName evidence="2">Malectin-like domain-containing protein</fullName>
    </recommendedName>
</protein>
<reference evidence="4" key="1">
    <citation type="journal article" date="2013" name="Science">
        <title>The Amborella genome and the evolution of flowering plants.</title>
        <authorList>
            <consortium name="Amborella Genome Project"/>
        </authorList>
    </citation>
    <scope>NUCLEOTIDE SEQUENCE [LARGE SCALE GENOMIC DNA]</scope>
</reference>
<organism evidence="3 4">
    <name type="scientific">Amborella trichopoda</name>
    <dbReference type="NCBI Taxonomy" id="13333"/>
    <lineage>
        <taxon>Eukaryota</taxon>
        <taxon>Viridiplantae</taxon>
        <taxon>Streptophyta</taxon>
        <taxon>Embryophyta</taxon>
        <taxon>Tracheophyta</taxon>
        <taxon>Spermatophyta</taxon>
        <taxon>Magnoliopsida</taxon>
        <taxon>Amborellales</taxon>
        <taxon>Amborellaceae</taxon>
        <taxon>Amborella</taxon>
    </lineage>
</organism>
<dbReference type="InterPro" id="IPR024788">
    <property type="entry name" value="Malectin-like_Carb-bd_dom"/>
</dbReference>
<evidence type="ECO:0000259" key="2">
    <source>
        <dbReference type="Pfam" id="PF12819"/>
    </source>
</evidence>
<dbReference type="GO" id="GO:0016020">
    <property type="term" value="C:membrane"/>
    <property type="evidence" value="ECO:0007669"/>
    <property type="project" value="UniProtKB-SubCell"/>
</dbReference>
<dbReference type="AlphaFoldDB" id="U5D4G3"/>
<feature type="domain" description="Malectin-like" evidence="2">
    <location>
        <begin position="11"/>
        <end position="117"/>
    </location>
</feature>
<sequence length="146" mass="16923">MDKGIVTGLINNRRYLIRAWFLHANYDSIFKLPKFDLYFGVDFWYNVRFKSFYDLVWTEIISLSKANSMAICLVNIGLGTRFISALELRILPDNMYTIVNSSSSLTTYWRLDVGSLSPINLRLVMARTLPSSLVFLMFVDSRSQNK</sequence>
<dbReference type="PANTHER" id="PTHR45631">
    <property type="entry name" value="OS07G0107800 PROTEIN-RELATED"/>
    <property type="match status" value="1"/>
</dbReference>
<dbReference type="EMBL" id="KI392510">
    <property type="protein sequence ID" value="ERN15243.1"/>
    <property type="molecule type" value="Genomic_DNA"/>
</dbReference>
<dbReference type="OMA" id="ANSMAIC"/>
<dbReference type="STRING" id="13333.U5D4G3"/>
<keyword evidence="4" id="KW-1185">Reference proteome</keyword>
<name>U5D4G3_AMBTC</name>